<evidence type="ECO:0000256" key="3">
    <source>
        <dbReference type="ARBA" id="ARBA00022630"/>
    </source>
</evidence>
<evidence type="ECO:0000259" key="7">
    <source>
        <dbReference type="PROSITE" id="PS50206"/>
    </source>
</evidence>
<dbReference type="SUPFAM" id="SSF52821">
    <property type="entry name" value="Rhodanese/Cell cycle control phosphatase"/>
    <property type="match status" value="1"/>
</dbReference>
<dbReference type="InterPro" id="IPR050260">
    <property type="entry name" value="FAD-bd_OxRdtase"/>
</dbReference>
<dbReference type="GO" id="GO:0016491">
    <property type="term" value="F:oxidoreductase activity"/>
    <property type="evidence" value="ECO:0007669"/>
    <property type="project" value="UniProtKB-KW"/>
</dbReference>
<evidence type="ECO:0000256" key="2">
    <source>
        <dbReference type="ARBA" id="ARBA00009130"/>
    </source>
</evidence>
<dbReference type="PRINTS" id="PR00411">
    <property type="entry name" value="PNDRDTASEI"/>
</dbReference>
<keyword evidence="6" id="KW-0676">Redox-active center</keyword>
<reference evidence="8 9" key="1">
    <citation type="submission" date="2020-08" db="EMBL/GenBank/DDBJ databases">
        <title>A Genomic Blueprint of the Chicken Gut Microbiome.</title>
        <authorList>
            <person name="Gilroy R."/>
            <person name="Ravi A."/>
            <person name="Getino M."/>
            <person name="Pursley I."/>
            <person name="Horton D.L."/>
            <person name="Alikhan N.-F."/>
            <person name="Baker D."/>
            <person name="Gharbi K."/>
            <person name="Hall N."/>
            <person name="Watson M."/>
            <person name="Adriaenssens E.M."/>
            <person name="Foster-Nyarko E."/>
            <person name="Jarju S."/>
            <person name="Secka A."/>
            <person name="Antonio M."/>
            <person name="Oren A."/>
            <person name="Chaudhuri R."/>
            <person name="La Ragione R.M."/>
            <person name="Hildebrand F."/>
            <person name="Pallen M.J."/>
        </authorList>
    </citation>
    <scope>NUCLEOTIDE SEQUENCE [LARGE SCALE GENOMIC DNA]</scope>
    <source>
        <strain evidence="8 9">Sa1YVA5</strain>
    </source>
</reference>
<protein>
    <submittedName>
        <fullName evidence="8">FAD-dependent oxidoreductase</fullName>
    </submittedName>
</protein>
<dbReference type="InterPro" id="IPR004099">
    <property type="entry name" value="Pyr_nucl-diS_OxRdtase_dimer"/>
</dbReference>
<dbReference type="Gene3D" id="3.40.250.10">
    <property type="entry name" value="Rhodanese-like domain"/>
    <property type="match status" value="1"/>
</dbReference>
<comment type="similarity">
    <text evidence="2">Belongs to the class-III pyridine nucleotide-disulfide oxidoreductase family.</text>
</comment>
<evidence type="ECO:0000256" key="4">
    <source>
        <dbReference type="ARBA" id="ARBA00022827"/>
    </source>
</evidence>
<accession>A0A8I0LCZ4</accession>
<dbReference type="SUPFAM" id="SSF51905">
    <property type="entry name" value="FAD/NAD(P)-binding domain"/>
    <property type="match status" value="1"/>
</dbReference>
<dbReference type="EMBL" id="JACSPR010000009">
    <property type="protein sequence ID" value="MBD8030991.1"/>
    <property type="molecule type" value="Genomic_DNA"/>
</dbReference>
<dbReference type="Proteomes" id="UP000650224">
    <property type="component" value="Unassembled WGS sequence"/>
</dbReference>
<dbReference type="Gene3D" id="3.50.50.60">
    <property type="entry name" value="FAD/NAD(P)-binding domain"/>
    <property type="match status" value="2"/>
</dbReference>
<sequence>MTTTVIVGGVAGGMSTAARLRRRDEEMEIIVLEASGYVSFANCGLPYHVSGVIPERDSLLLQTPESLAQRFNLDVRVNTRATAIDRENKTVTTGNGESISYDYLVLSPGATPIMPPITGIERALNLRTVEDVDTVIAALTEDVKTAAIIGGGFIGLEMAENLRHRGLEVTVIERAPQIMTPLDEEMAVIVEKHLVDNGVTVITGGDTTDIAADRLTLADGRTVPADMVIASIGVKPASDLAADAGLEVGERGGIKVDEQQRTSDPSIFALGDAAEKLDAVSGEDTLVPLAQTANRHGRLVADIITGRDVRRTPTLGTAIVGLFDMAAGSVGWNERRARAADKNIRVIHTHPSDHAGYYPGAEMLHLKLVVDADTDAILGAQAVGGAGVDKRIDVIATAMRGGLTATDLADLELAYAPQFGSAKDPVNLLGYVNDNMVSGEKTVQWHELSDALSDGWTLVDVRTPGEFNAGTIPGAVNIPVDDIRDRIDELEGRKALAFCRVGQRGHVAASLLTHLGVESANLDGGFITWELSPAAQ</sequence>
<dbReference type="RefSeq" id="WP_191734234.1">
    <property type="nucleotide sequence ID" value="NZ_JACSPR010000009.1"/>
</dbReference>
<dbReference type="InterPro" id="IPR016156">
    <property type="entry name" value="FAD/NAD-linked_Rdtase_dimer_sf"/>
</dbReference>
<dbReference type="InterPro" id="IPR036873">
    <property type="entry name" value="Rhodanese-like_dom_sf"/>
</dbReference>
<gene>
    <name evidence="8" type="ORF">H9627_11790</name>
</gene>
<keyword evidence="4" id="KW-0274">FAD</keyword>
<evidence type="ECO:0000313" key="9">
    <source>
        <dbReference type="Proteomes" id="UP000650224"/>
    </source>
</evidence>
<dbReference type="InterPro" id="IPR023753">
    <property type="entry name" value="FAD/NAD-binding_dom"/>
</dbReference>
<keyword evidence="3" id="KW-0285">Flavoprotein</keyword>
<dbReference type="Pfam" id="PF02852">
    <property type="entry name" value="Pyr_redox_dim"/>
    <property type="match status" value="1"/>
</dbReference>
<dbReference type="PANTHER" id="PTHR43429">
    <property type="entry name" value="PYRIDINE NUCLEOTIDE-DISULFIDE OXIDOREDUCTASE DOMAIN-CONTAINING"/>
    <property type="match status" value="1"/>
</dbReference>
<comment type="caution">
    <text evidence="8">The sequence shown here is derived from an EMBL/GenBank/DDBJ whole genome shotgun (WGS) entry which is preliminary data.</text>
</comment>
<comment type="cofactor">
    <cofactor evidence="1">
        <name>FAD</name>
        <dbReference type="ChEBI" id="CHEBI:57692"/>
    </cofactor>
</comment>
<proteinExistence type="inferred from homology"/>
<dbReference type="AlphaFoldDB" id="A0A8I0LCZ4"/>
<dbReference type="InterPro" id="IPR001763">
    <property type="entry name" value="Rhodanese-like_dom"/>
</dbReference>
<dbReference type="Pfam" id="PF00581">
    <property type="entry name" value="Rhodanese"/>
    <property type="match status" value="1"/>
</dbReference>
<evidence type="ECO:0000313" key="8">
    <source>
        <dbReference type="EMBL" id="MBD8030991.1"/>
    </source>
</evidence>
<dbReference type="SUPFAM" id="SSF55424">
    <property type="entry name" value="FAD/NAD-linked reductases, dimerisation (C-terminal) domain"/>
    <property type="match status" value="1"/>
</dbReference>
<feature type="domain" description="Rhodanese" evidence="7">
    <location>
        <begin position="452"/>
        <end position="535"/>
    </location>
</feature>
<dbReference type="PROSITE" id="PS50206">
    <property type="entry name" value="RHODANESE_3"/>
    <property type="match status" value="1"/>
</dbReference>
<dbReference type="SMART" id="SM00450">
    <property type="entry name" value="RHOD"/>
    <property type="match status" value="1"/>
</dbReference>
<dbReference type="InterPro" id="IPR036188">
    <property type="entry name" value="FAD/NAD-bd_sf"/>
</dbReference>
<keyword evidence="5" id="KW-0560">Oxidoreductase</keyword>
<dbReference type="PRINTS" id="PR00368">
    <property type="entry name" value="FADPNR"/>
</dbReference>
<keyword evidence="9" id="KW-1185">Reference proteome</keyword>
<name>A0A8I0LCZ4_9CORY</name>
<dbReference type="PANTHER" id="PTHR43429:SF1">
    <property type="entry name" value="NAD(P)H SULFUR OXIDOREDUCTASE (COA-DEPENDENT)"/>
    <property type="match status" value="1"/>
</dbReference>
<evidence type="ECO:0000256" key="1">
    <source>
        <dbReference type="ARBA" id="ARBA00001974"/>
    </source>
</evidence>
<evidence type="ECO:0000256" key="6">
    <source>
        <dbReference type="ARBA" id="ARBA00023284"/>
    </source>
</evidence>
<evidence type="ECO:0000256" key="5">
    <source>
        <dbReference type="ARBA" id="ARBA00023002"/>
    </source>
</evidence>
<dbReference type="Pfam" id="PF07992">
    <property type="entry name" value="Pyr_redox_2"/>
    <property type="match status" value="1"/>
</dbReference>
<organism evidence="8 9">
    <name type="scientific">Corynebacterium gallinarum</name>
    <dbReference type="NCBI Taxonomy" id="2762214"/>
    <lineage>
        <taxon>Bacteria</taxon>
        <taxon>Bacillati</taxon>
        <taxon>Actinomycetota</taxon>
        <taxon>Actinomycetes</taxon>
        <taxon>Mycobacteriales</taxon>
        <taxon>Corynebacteriaceae</taxon>
        <taxon>Corynebacterium</taxon>
    </lineage>
</organism>